<dbReference type="Proteomes" id="UP001163046">
    <property type="component" value="Unassembled WGS sequence"/>
</dbReference>
<comment type="caution">
    <text evidence="4">The sequence shown here is derived from an EMBL/GenBank/DDBJ whole genome shotgun (WGS) entry which is preliminary data.</text>
</comment>
<dbReference type="InterPro" id="IPR002110">
    <property type="entry name" value="Ankyrin_rpt"/>
</dbReference>
<dbReference type="PANTHER" id="PTHR46680">
    <property type="entry name" value="NF-KAPPA-B INHIBITOR ALPHA"/>
    <property type="match status" value="1"/>
</dbReference>
<gene>
    <name evidence="4" type="primary">NFKB1_4</name>
    <name evidence="4" type="ORF">OS493_040441</name>
</gene>
<dbReference type="EMBL" id="MU826251">
    <property type="protein sequence ID" value="KAJ7381566.1"/>
    <property type="molecule type" value="Genomic_DNA"/>
</dbReference>
<keyword evidence="2 3" id="KW-0040">ANK repeat</keyword>
<dbReference type="SUPFAM" id="SSF48403">
    <property type="entry name" value="Ankyrin repeat"/>
    <property type="match status" value="1"/>
</dbReference>
<dbReference type="GO" id="GO:0071356">
    <property type="term" value="P:cellular response to tumor necrosis factor"/>
    <property type="evidence" value="ECO:0007669"/>
    <property type="project" value="TreeGrafter"/>
</dbReference>
<dbReference type="OrthoDB" id="5959487at2759"/>
<feature type="repeat" description="ANK" evidence="3">
    <location>
        <begin position="141"/>
        <end position="170"/>
    </location>
</feature>
<dbReference type="PROSITE" id="PS50088">
    <property type="entry name" value="ANK_REPEAT"/>
    <property type="match status" value="2"/>
</dbReference>
<dbReference type="GO" id="GO:0005829">
    <property type="term" value="C:cytosol"/>
    <property type="evidence" value="ECO:0007669"/>
    <property type="project" value="TreeGrafter"/>
</dbReference>
<evidence type="ECO:0000313" key="5">
    <source>
        <dbReference type="Proteomes" id="UP001163046"/>
    </source>
</evidence>
<proteinExistence type="predicted"/>
<organism evidence="4 5">
    <name type="scientific">Desmophyllum pertusum</name>
    <dbReference type="NCBI Taxonomy" id="174260"/>
    <lineage>
        <taxon>Eukaryota</taxon>
        <taxon>Metazoa</taxon>
        <taxon>Cnidaria</taxon>
        <taxon>Anthozoa</taxon>
        <taxon>Hexacorallia</taxon>
        <taxon>Scleractinia</taxon>
        <taxon>Caryophylliina</taxon>
        <taxon>Caryophylliidae</taxon>
        <taxon>Desmophyllum</taxon>
    </lineage>
</organism>
<evidence type="ECO:0000256" key="1">
    <source>
        <dbReference type="ARBA" id="ARBA00022737"/>
    </source>
</evidence>
<dbReference type="Gene3D" id="1.25.40.20">
    <property type="entry name" value="Ankyrin repeat-containing domain"/>
    <property type="match status" value="2"/>
</dbReference>
<keyword evidence="1" id="KW-0677">Repeat</keyword>
<dbReference type="PROSITE" id="PS50297">
    <property type="entry name" value="ANK_REP_REGION"/>
    <property type="match status" value="2"/>
</dbReference>
<reference evidence="4" key="1">
    <citation type="submission" date="2023-01" db="EMBL/GenBank/DDBJ databases">
        <title>Genome assembly of the deep-sea coral Lophelia pertusa.</title>
        <authorList>
            <person name="Herrera S."/>
            <person name="Cordes E."/>
        </authorList>
    </citation>
    <scope>NUCLEOTIDE SEQUENCE</scope>
    <source>
        <strain evidence="4">USNM1676648</strain>
        <tissue evidence="4">Polyp</tissue>
    </source>
</reference>
<protein>
    <submittedName>
        <fullName evidence="4">Nuclear factor NF-kappa-B p105 subunit</fullName>
    </submittedName>
</protein>
<name>A0A9X0CZT6_9CNID</name>
<dbReference type="InterPro" id="IPR051070">
    <property type="entry name" value="NF-kappa-B_inhibitor"/>
</dbReference>
<sequence length="221" mass="24113">MRDYATTGDMRYLLAVQRHLTAVQDESGDTALHLAVINSQQEVVQCLIDIMAGMPESYVSEYNFLRQPPVDYHFYNFFSHFMIPVCFHLPSHPLHLAAITRQPRILDCSVKSECKCQITQIVMETLPLHIACMHGDAVCLTPVHLAVLAGSKDVLKLLNSSGATMSAQDGTCGRTPLHHAVEQDNLAVAGFLILEMGNTPLHIAAASGLKGPDSVASGCWS</sequence>
<evidence type="ECO:0000256" key="3">
    <source>
        <dbReference type="PROSITE-ProRule" id="PRU00023"/>
    </source>
</evidence>
<feature type="repeat" description="ANK" evidence="3">
    <location>
        <begin position="27"/>
        <end position="49"/>
    </location>
</feature>
<dbReference type="AlphaFoldDB" id="A0A9X0CZT6"/>
<dbReference type="PANTHER" id="PTHR46680:SF3">
    <property type="entry name" value="NF-KAPPA-B INHIBITOR CACTUS"/>
    <property type="match status" value="1"/>
</dbReference>
<dbReference type="Pfam" id="PF00023">
    <property type="entry name" value="Ank"/>
    <property type="match status" value="1"/>
</dbReference>
<evidence type="ECO:0000256" key="2">
    <source>
        <dbReference type="ARBA" id="ARBA00023043"/>
    </source>
</evidence>
<accession>A0A9X0CZT6</accession>
<dbReference type="Pfam" id="PF12796">
    <property type="entry name" value="Ank_2"/>
    <property type="match status" value="1"/>
</dbReference>
<evidence type="ECO:0000313" key="4">
    <source>
        <dbReference type="EMBL" id="KAJ7381566.1"/>
    </source>
</evidence>
<keyword evidence="5" id="KW-1185">Reference proteome</keyword>
<dbReference type="SMART" id="SM00248">
    <property type="entry name" value="ANK"/>
    <property type="match status" value="3"/>
</dbReference>
<dbReference type="InterPro" id="IPR036770">
    <property type="entry name" value="Ankyrin_rpt-contain_sf"/>
</dbReference>
<dbReference type="GO" id="GO:0051059">
    <property type="term" value="F:NF-kappaB binding"/>
    <property type="evidence" value="ECO:0007669"/>
    <property type="project" value="TreeGrafter"/>
</dbReference>